<sequence length="78" mass="9141">MFGVRRQGYAPVVVKRVWIPHHATLVLANESAFEGPFPMRRGEAHFFHLAGVEAPVDVVVVWRWRLGRKERFWSTWVL</sequence>
<keyword evidence="2" id="KW-1185">Reference proteome</keyword>
<name>A0A161HYF1_9MICO</name>
<dbReference type="AlphaFoldDB" id="A0A161HYF1"/>
<accession>A0A161HYF1</accession>
<evidence type="ECO:0000313" key="2">
    <source>
        <dbReference type="Proteomes" id="UP000076794"/>
    </source>
</evidence>
<dbReference type="KEGG" id="ido:I598_1895"/>
<dbReference type="PATRIC" id="fig|1300344.3.peg.1905"/>
<dbReference type="Proteomes" id="UP000076794">
    <property type="component" value="Chromosome"/>
</dbReference>
<proteinExistence type="predicted"/>
<evidence type="ECO:0000313" key="1">
    <source>
        <dbReference type="EMBL" id="ANC31443.1"/>
    </source>
</evidence>
<organism evidence="1 2">
    <name type="scientific">Isoptericola dokdonensis DS-3</name>
    <dbReference type="NCBI Taxonomy" id="1300344"/>
    <lineage>
        <taxon>Bacteria</taxon>
        <taxon>Bacillati</taxon>
        <taxon>Actinomycetota</taxon>
        <taxon>Actinomycetes</taxon>
        <taxon>Micrococcales</taxon>
        <taxon>Promicromonosporaceae</taxon>
        <taxon>Isoptericola</taxon>
    </lineage>
</organism>
<reference evidence="1 2" key="1">
    <citation type="submission" date="2016-01" db="EMBL/GenBank/DDBJ databases">
        <title>Complete genome sequence of a soil Actinobacterium, Isoptericola dokdonensis DS-3.</title>
        <authorList>
            <person name="Kwon S.-K."/>
            <person name="Kim J.F."/>
        </authorList>
    </citation>
    <scope>NUCLEOTIDE SEQUENCE [LARGE SCALE GENOMIC DNA]</scope>
    <source>
        <strain evidence="1 2">DS-3</strain>
    </source>
</reference>
<dbReference type="EMBL" id="CP014209">
    <property type="protein sequence ID" value="ANC31443.1"/>
    <property type="molecule type" value="Genomic_DNA"/>
</dbReference>
<protein>
    <submittedName>
        <fullName evidence="1">Uncharacterized protein</fullName>
    </submittedName>
</protein>
<dbReference type="STRING" id="1300344.I598_1895"/>
<gene>
    <name evidence="1" type="ORF">I598_1895</name>
</gene>